<protein>
    <submittedName>
        <fullName evidence="1">Uncharacterized protein</fullName>
    </submittedName>
</protein>
<dbReference type="RefSeq" id="WP_114797023.1">
    <property type="nucleotide sequence ID" value="NZ_QQZY01000007.1"/>
</dbReference>
<dbReference type="EMBL" id="QQZY01000007">
    <property type="protein sequence ID" value="RDI73708.1"/>
    <property type="molecule type" value="Genomic_DNA"/>
</dbReference>
<gene>
    <name evidence="1" type="ORF">Gocc_2621</name>
</gene>
<dbReference type="AlphaFoldDB" id="A0A7M2YWA8"/>
<proteinExistence type="predicted"/>
<keyword evidence="2" id="KW-1185">Reference proteome</keyword>
<evidence type="ECO:0000313" key="2">
    <source>
        <dbReference type="Proteomes" id="UP000254134"/>
    </source>
</evidence>
<reference evidence="2" key="2">
    <citation type="journal article" date="2019" name="MicrobiologyOpen">
        <title>High-quality draft genome sequence of Gaiella occulta isolated from a 150 meter deep mineral water borehole and comparison with the genome sequences of other deep-branching lineages of the phylum Actinobacteria.</title>
        <authorList>
            <person name="Severino R."/>
            <person name="Froufe H.J.C."/>
            <person name="Barroso C."/>
            <person name="Albuquerque L."/>
            <person name="Lobo-da-Cunha A."/>
            <person name="da Costa M.S."/>
            <person name="Egas C."/>
        </authorList>
    </citation>
    <scope>NUCLEOTIDE SEQUENCE [LARGE SCALE GENOMIC DNA]</scope>
    <source>
        <strain evidence="2">F2-233</strain>
    </source>
</reference>
<dbReference type="Proteomes" id="UP000254134">
    <property type="component" value="Unassembled WGS sequence"/>
</dbReference>
<comment type="caution">
    <text evidence="1">The sequence shown here is derived from an EMBL/GenBank/DDBJ whole genome shotgun (WGS) entry which is preliminary data.</text>
</comment>
<reference evidence="1 2" key="1">
    <citation type="submission" date="2018-07" db="EMBL/GenBank/DDBJ databases">
        <title>High-quality-draft genome sequence of Gaiella occulta.</title>
        <authorList>
            <person name="Severino R."/>
            <person name="Froufe H.J.C."/>
            <person name="Rainey F.A."/>
            <person name="Barroso C."/>
            <person name="Albuquerque L."/>
            <person name="Lobo-Da-Cunha A."/>
            <person name="Da Costa M.S."/>
            <person name="Egas C."/>
        </authorList>
    </citation>
    <scope>NUCLEOTIDE SEQUENCE [LARGE SCALE GENOMIC DNA]</scope>
    <source>
        <strain evidence="1 2">F2-233</strain>
    </source>
</reference>
<name>A0A7M2YWA8_9ACTN</name>
<dbReference type="OrthoDB" id="4626810at2"/>
<organism evidence="1 2">
    <name type="scientific">Gaiella occulta</name>
    <dbReference type="NCBI Taxonomy" id="1002870"/>
    <lineage>
        <taxon>Bacteria</taxon>
        <taxon>Bacillati</taxon>
        <taxon>Actinomycetota</taxon>
        <taxon>Thermoleophilia</taxon>
        <taxon>Gaiellales</taxon>
        <taxon>Gaiellaceae</taxon>
        <taxon>Gaiella</taxon>
    </lineage>
</organism>
<sequence length="98" mass="11021">MSAHDRPSAAELATAVREFLEAEILPVLDDQRLRFRTLVAMNALSIVEREAAPPPGEHDWELARRIRAGDVRDGDLAALKAEVEAKLRVASPRYLERY</sequence>
<accession>A0A7M2YWA8</accession>
<evidence type="ECO:0000313" key="1">
    <source>
        <dbReference type="EMBL" id="RDI73708.1"/>
    </source>
</evidence>